<sequence>MAQAPLEAAAIAKGYYCRLPSKAFLLESIPRCKSDYPLVRLKGDVQGHYTGSRVEEELDEVAMTLEPEEEKKKQEKATVDVKKWKKATTASIQATWKAQAPASNAKAQGVNKSSSSGKLKMGGGKLSELIRKVMR</sequence>
<evidence type="ECO:0000313" key="3">
    <source>
        <dbReference type="Proteomes" id="UP000001514"/>
    </source>
</evidence>
<organism evidence="3">
    <name type="scientific">Selaginella moellendorffii</name>
    <name type="common">Spikemoss</name>
    <dbReference type="NCBI Taxonomy" id="88036"/>
    <lineage>
        <taxon>Eukaryota</taxon>
        <taxon>Viridiplantae</taxon>
        <taxon>Streptophyta</taxon>
        <taxon>Embryophyta</taxon>
        <taxon>Tracheophyta</taxon>
        <taxon>Lycopodiopsida</taxon>
        <taxon>Selaginellales</taxon>
        <taxon>Selaginellaceae</taxon>
        <taxon>Selaginella</taxon>
    </lineage>
</organism>
<name>D8SCS5_SELML</name>
<feature type="compositionally biased region" description="Polar residues" evidence="1">
    <location>
        <begin position="95"/>
        <end position="106"/>
    </location>
</feature>
<dbReference type="HOGENOM" id="CLU_2065557_0_0_1"/>
<dbReference type="Proteomes" id="UP000001514">
    <property type="component" value="Unassembled WGS sequence"/>
</dbReference>
<dbReference type="AlphaFoldDB" id="D8SCS5"/>
<reference evidence="2 3" key="1">
    <citation type="journal article" date="2011" name="Science">
        <title>The Selaginella genome identifies genetic changes associated with the evolution of vascular plants.</title>
        <authorList>
            <person name="Banks J.A."/>
            <person name="Nishiyama T."/>
            <person name="Hasebe M."/>
            <person name="Bowman J.L."/>
            <person name="Gribskov M."/>
            <person name="dePamphilis C."/>
            <person name="Albert V.A."/>
            <person name="Aono N."/>
            <person name="Aoyama T."/>
            <person name="Ambrose B.A."/>
            <person name="Ashton N.W."/>
            <person name="Axtell M.J."/>
            <person name="Barker E."/>
            <person name="Barker M.S."/>
            <person name="Bennetzen J.L."/>
            <person name="Bonawitz N.D."/>
            <person name="Chapple C."/>
            <person name="Cheng C."/>
            <person name="Correa L.G."/>
            <person name="Dacre M."/>
            <person name="DeBarry J."/>
            <person name="Dreyer I."/>
            <person name="Elias M."/>
            <person name="Engstrom E.M."/>
            <person name="Estelle M."/>
            <person name="Feng L."/>
            <person name="Finet C."/>
            <person name="Floyd S.K."/>
            <person name="Frommer W.B."/>
            <person name="Fujita T."/>
            <person name="Gramzow L."/>
            <person name="Gutensohn M."/>
            <person name="Harholt J."/>
            <person name="Hattori M."/>
            <person name="Heyl A."/>
            <person name="Hirai T."/>
            <person name="Hiwatashi Y."/>
            <person name="Ishikawa M."/>
            <person name="Iwata M."/>
            <person name="Karol K.G."/>
            <person name="Koehler B."/>
            <person name="Kolukisaoglu U."/>
            <person name="Kubo M."/>
            <person name="Kurata T."/>
            <person name="Lalonde S."/>
            <person name="Li K."/>
            <person name="Li Y."/>
            <person name="Litt A."/>
            <person name="Lyons E."/>
            <person name="Manning G."/>
            <person name="Maruyama T."/>
            <person name="Michael T.P."/>
            <person name="Mikami K."/>
            <person name="Miyazaki S."/>
            <person name="Morinaga S."/>
            <person name="Murata T."/>
            <person name="Mueller-Roeber B."/>
            <person name="Nelson D.R."/>
            <person name="Obara M."/>
            <person name="Oguri Y."/>
            <person name="Olmstead R.G."/>
            <person name="Onodera N."/>
            <person name="Petersen B.L."/>
            <person name="Pils B."/>
            <person name="Prigge M."/>
            <person name="Rensing S.A."/>
            <person name="Riano-Pachon D.M."/>
            <person name="Roberts A.W."/>
            <person name="Sato Y."/>
            <person name="Scheller H.V."/>
            <person name="Schulz B."/>
            <person name="Schulz C."/>
            <person name="Shakirov E.V."/>
            <person name="Shibagaki N."/>
            <person name="Shinohara N."/>
            <person name="Shippen D.E."/>
            <person name="Soerensen I."/>
            <person name="Sotooka R."/>
            <person name="Sugimoto N."/>
            <person name="Sugita M."/>
            <person name="Sumikawa N."/>
            <person name="Tanurdzic M."/>
            <person name="Theissen G."/>
            <person name="Ulvskov P."/>
            <person name="Wakazuki S."/>
            <person name="Weng J.K."/>
            <person name="Willats W.W."/>
            <person name="Wipf D."/>
            <person name="Wolf P.G."/>
            <person name="Yang L."/>
            <person name="Zimmer A.D."/>
            <person name="Zhu Q."/>
            <person name="Mitros T."/>
            <person name="Hellsten U."/>
            <person name="Loque D."/>
            <person name="Otillar R."/>
            <person name="Salamov A."/>
            <person name="Schmutz J."/>
            <person name="Shapiro H."/>
            <person name="Lindquist E."/>
            <person name="Lucas S."/>
            <person name="Rokhsar D."/>
            <person name="Grigoriev I.V."/>
        </authorList>
    </citation>
    <scope>NUCLEOTIDE SEQUENCE [LARGE SCALE GENOMIC DNA]</scope>
</reference>
<dbReference type="InParanoid" id="D8SCS5"/>
<keyword evidence="3" id="KW-1185">Reference proteome</keyword>
<accession>D8SCS5</accession>
<dbReference type="Gramene" id="EFJ17763">
    <property type="protein sequence ID" value="EFJ17763"/>
    <property type="gene ID" value="SELMODRAFT_420681"/>
</dbReference>
<gene>
    <name evidence="2" type="ORF">SELMODRAFT_420681</name>
</gene>
<proteinExistence type="predicted"/>
<evidence type="ECO:0000313" key="2">
    <source>
        <dbReference type="EMBL" id="EFJ17763.1"/>
    </source>
</evidence>
<evidence type="ECO:0000256" key="1">
    <source>
        <dbReference type="SAM" id="MobiDB-lite"/>
    </source>
</evidence>
<dbReference type="KEGG" id="smo:SELMODRAFT_420681"/>
<protein>
    <submittedName>
        <fullName evidence="2">Uncharacterized protein</fullName>
    </submittedName>
</protein>
<feature type="region of interest" description="Disordered" evidence="1">
    <location>
        <begin position="95"/>
        <end position="123"/>
    </location>
</feature>
<dbReference type="EMBL" id="GL377612">
    <property type="protein sequence ID" value="EFJ17763.1"/>
    <property type="molecule type" value="Genomic_DNA"/>
</dbReference>